<evidence type="ECO:0000256" key="1">
    <source>
        <dbReference type="SAM" id="MobiDB-lite"/>
    </source>
</evidence>
<reference evidence="3" key="2">
    <citation type="journal article" date="2017" name="Nat. Plants">
        <title>The Aegilops tauschii genome reveals multiple impacts of transposons.</title>
        <authorList>
            <person name="Zhao G."/>
            <person name="Zou C."/>
            <person name="Li K."/>
            <person name="Wang K."/>
            <person name="Li T."/>
            <person name="Gao L."/>
            <person name="Zhang X."/>
            <person name="Wang H."/>
            <person name="Yang Z."/>
            <person name="Liu X."/>
            <person name="Jiang W."/>
            <person name="Mao L."/>
            <person name="Kong X."/>
            <person name="Jiao Y."/>
            <person name="Jia J."/>
        </authorList>
    </citation>
    <scope>NUCLEOTIDE SEQUENCE [LARGE SCALE GENOMIC DNA]</scope>
    <source>
        <strain evidence="3">cv. AL8/78</strain>
    </source>
</reference>
<reference evidence="2" key="3">
    <citation type="journal article" date="2017" name="Nature">
        <title>Genome sequence of the progenitor of the wheat D genome Aegilops tauschii.</title>
        <authorList>
            <person name="Luo M.C."/>
            <person name="Gu Y.Q."/>
            <person name="Puiu D."/>
            <person name="Wang H."/>
            <person name="Twardziok S.O."/>
            <person name="Deal K.R."/>
            <person name="Huo N."/>
            <person name="Zhu T."/>
            <person name="Wang L."/>
            <person name="Wang Y."/>
            <person name="McGuire P.E."/>
            <person name="Liu S."/>
            <person name="Long H."/>
            <person name="Ramasamy R.K."/>
            <person name="Rodriguez J.C."/>
            <person name="Van S.L."/>
            <person name="Yuan L."/>
            <person name="Wang Z."/>
            <person name="Xia Z."/>
            <person name="Xiao L."/>
            <person name="Anderson O.D."/>
            <person name="Ouyang S."/>
            <person name="Liang Y."/>
            <person name="Zimin A.V."/>
            <person name="Pertea G."/>
            <person name="Qi P."/>
            <person name="Bennetzen J.L."/>
            <person name="Dai X."/>
            <person name="Dawson M.W."/>
            <person name="Muller H.G."/>
            <person name="Kugler K."/>
            <person name="Rivarola-Duarte L."/>
            <person name="Spannagl M."/>
            <person name="Mayer K.F.X."/>
            <person name="Lu F.H."/>
            <person name="Bevan M.W."/>
            <person name="Leroy P."/>
            <person name="Li P."/>
            <person name="You F.M."/>
            <person name="Sun Q."/>
            <person name="Liu Z."/>
            <person name="Lyons E."/>
            <person name="Wicker T."/>
            <person name="Salzberg S.L."/>
            <person name="Devos K.M."/>
            <person name="Dvorak J."/>
        </authorList>
    </citation>
    <scope>NUCLEOTIDE SEQUENCE [LARGE SCALE GENOMIC DNA]</scope>
    <source>
        <strain evidence="2">cv. AL8/78</strain>
    </source>
</reference>
<dbReference type="AlphaFoldDB" id="A0A453JSP9"/>
<accession>A0A453JSP9</accession>
<dbReference type="Gramene" id="AET5Gv20179000.3">
    <property type="protein sequence ID" value="AET5Gv20179000.3"/>
    <property type="gene ID" value="AET5Gv20179000"/>
</dbReference>
<protein>
    <submittedName>
        <fullName evidence="2">Uncharacterized protein</fullName>
    </submittedName>
</protein>
<keyword evidence="3" id="KW-1185">Reference proteome</keyword>
<dbReference type="EnsemblPlants" id="AET5Gv20179000.3">
    <property type="protein sequence ID" value="AET5Gv20179000.3"/>
    <property type="gene ID" value="AET5Gv20179000"/>
</dbReference>
<reference evidence="2" key="5">
    <citation type="journal article" date="2021" name="G3 (Bethesda)">
        <title>Aegilops tauschii genome assembly Aet v5.0 features greater sequence contiguity and improved annotation.</title>
        <authorList>
            <person name="Wang L."/>
            <person name="Zhu T."/>
            <person name="Rodriguez J.C."/>
            <person name="Deal K.R."/>
            <person name="Dubcovsky J."/>
            <person name="McGuire P.E."/>
            <person name="Lux T."/>
            <person name="Spannagl M."/>
            <person name="Mayer K.F.X."/>
            <person name="Baldrich P."/>
            <person name="Meyers B.C."/>
            <person name="Huo N."/>
            <person name="Gu Y.Q."/>
            <person name="Zhou H."/>
            <person name="Devos K.M."/>
            <person name="Bennetzen J.L."/>
            <person name="Unver T."/>
            <person name="Budak H."/>
            <person name="Gulick P.J."/>
            <person name="Galiba G."/>
            <person name="Kalapos B."/>
            <person name="Nelson D.R."/>
            <person name="Li P."/>
            <person name="You F.M."/>
            <person name="Luo M.C."/>
            <person name="Dvorak J."/>
        </authorList>
    </citation>
    <scope>NUCLEOTIDE SEQUENCE [LARGE SCALE GENOMIC DNA]</scope>
    <source>
        <strain evidence="2">cv. AL8/78</strain>
    </source>
</reference>
<organism evidence="2 3">
    <name type="scientific">Aegilops tauschii subsp. strangulata</name>
    <name type="common">Goatgrass</name>
    <dbReference type="NCBI Taxonomy" id="200361"/>
    <lineage>
        <taxon>Eukaryota</taxon>
        <taxon>Viridiplantae</taxon>
        <taxon>Streptophyta</taxon>
        <taxon>Embryophyta</taxon>
        <taxon>Tracheophyta</taxon>
        <taxon>Spermatophyta</taxon>
        <taxon>Magnoliopsida</taxon>
        <taxon>Liliopsida</taxon>
        <taxon>Poales</taxon>
        <taxon>Poaceae</taxon>
        <taxon>BOP clade</taxon>
        <taxon>Pooideae</taxon>
        <taxon>Triticodae</taxon>
        <taxon>Triticeae</taxon>
        <taxon>Triticinae</taxon>
        <taxon>Aegilops</taxon>
    </lineage>
</organism>
<reference evidence="2" key="4">
    <citation type="submission" date="2019-03" db="UniProtKB">
        <authorList>
            <consortium name="EnsemblPlants"/>
        </authorList>
    </citation>
    <scope>IDENTIFICATION</scope>
</reference>
<evidence type="ECO:0000313" key="3">
    <source>
        <dbReference type="Proteomes" id="UP000015105"/>
    </source>
</evidence>
<feature type="region of interest" description="Disordered" evidence="1">
    <location>
        <begin position="21"/>
        <end position="66"/>
    </location>
</feature>
<dbReference type="Proteomes" id="UP000015105">
    <property type="component" value="Chromosome 5D"/>
</dbReference>
<name>A0A453JSP9_AEGTS</name>
<sequence>LSTPGSYSLILWQEILEKRRRRPDPPELLPPATARASGQELLPPPAMSSLPSCQDPLPGDGDGPEVGFYFRQDRLPLVAPISSYEQQRASGHLPRPSSQISPLLFLVHH</sequence>
<proteinExistence type="predicted"/>
<reference evidence="3" key="1">
    <citation type="journal article" date="2014" name="Science">
        <title>Ancient hybridizations among the ancestral genomes of bread wheat.</title>
        <authorList>
            <consortium name="International Wheat Genome Sequencing Consortium,"/>
            <person name="Marcussen T."/>
            <person name="Sandve S.R."/>
            <person name="Heier L."/>
            <person name="Spannagl M."/>
            <person name="Pfeifer M."/>
            <person name="Jakobsen K.S."/>
            <person name="Wulff B.B."/>
            <person name="Steuernagel B."/>
            <person name="Mayer K.F."/>
            <person name="Olsen O.A."/>
        </authorList>
    </citation>
    <scope>NUCLEOTIDE SEQUENCE [LARGE SCALE GENOMIC DNA]</scope>
    <source>
        <strain evidence="3">cv. AL8/78</strain>
    </source>
</reference>
<evidence type="ECO:0000313" key="2">
    <source>
        <dbReference type="EnsemblPlants" id="AET5Gv20179000.3"/>
    </source>
</evidence>